<reference evidence="2" key="1">
    <citation type="submission" date="2022-11" db="UniProtKB">
        <authorList>
            <consortium name="WormBaseParasite"/>
        </authorList>
    </citation>
    <scope>IDENTIFICATION</scope>
</reference>
<organism evidence="1 2">
    <name type="scientific">Panagrolaimus sp. JU765</name>
    <dbReference type="NCBI Taxonomy" id="591449"/>
    <lineage>
        <taxon>Eukaryota</taxon>
        <taxon>Metazoa</taxon>
        <taxon>Ecdysozoa</taxon>
        <taxon>Nematoda</taxon>
        <taxon>Chromadorea</taxon>
        <taxon>Rhabditida</taxon>
        <taxon>Tylenchina</taxon>
        <taxon>Panagrolaimomorpha</taxon>
        <taxon>Panagrolaimoidea</taxon>
        <taxon>Panagrolaimidae</taxon>
        <taxon>Panagrolaimus</taxon>
    </lineage>
</organism>
<evidence type="ECO:0000313" key="1">
    <source>
        <dbReference type="Proteomes" id="UP000887576"/>
    </source>
</evidence>
<accession>A0AC34R2D7</accession>
<name>A0AC34R2D7_9BILA</name>
<dbReference type="WBParaSite" id="JU765_v2.g2700.t1">
    <property type="protein sequence ID" value="JU765_v2.g2700.t1"/>
    <property type="gene ID" value="JU765_v2.g2700"/>
</dbReference>
<sequence length="247" mass="26307">KMNASLIVRRQLSTSSKKLAEIKDVVILSAVRTPIGSFRSSLASLSAPQLGSAAIKAAVNKAGVEPNAVQEVFMGQVCQANVGQAPARQAALGAGLDIGTAVTTVNKVCSSGLKAVMLAVQQCQVNHQQLCIGGGMESMSQVPFYLPRELPYGGFKVVDGVVNDGLTDAYDKIHMGICGEKTAKECGITRDDQDAYALESYRRADDAWKNGNIGAEVIPVTVKTRKGDTVIKIDEEYSKINVDKFRS</sequence>
<proteinExistence type="predicted"/>
<dbReference type="Proteomes" id="UP000887576">
    <property type="component" value="Unplaced"/>
</dbReference>
<evidence type="ECO:0000313" key="2">
    <source>
        <dbReference type="WBParaSite" id="JU765_v2.g2700.t1"/>
    </source>
</evidence>
<protein>
    <submittedName>
        <fullName evidence="2">Thiolase N-terminal domain-containing protein</fullName>
    </submittedName>
</protein>